<dbReference type="Proteomes" id="UP000011014">
    <property type="component" value="Unassembled WGS sequence"/>
</dbReference>
<proteinExistence type="predicted"/>
<feature type="transmembrane region" description="Helical" evidence="1">
    <location>
        <begin position="49"/>
        <end position="71"/>
    </location>
</feature>
<protein>
    <submittedName>
        <fullName evidence="2">Uncharacterized protein</fullName>
    </submittedName>
</protein>
<organism evidence="2">
    <name type="scientific">Oikopleura dioica</name>
    <name type="common">Tunicate</name>
    <dbReference type="NCBI Taxonomy" id="34765"/>
    <lineage>
        <taxon>Eukaryota</taxon>
        <taxon>Metazoa</taxon>
        <taxon>Chordata</taxon>
        <taxon>Tunicata</taxon>
        <taxon>Appendicularia</taxon>
        <taxon>Copelata</taxon>
        <taxon>Oikopleuridae</taxon>
        <taxon>Oikopleura</taxon>
    </lineage>
</organism>
<dbReference type="InterPro" id="IPR036259">
    <property type="entry name" value="MFS_trans_sf"/>
</dbReference>
<feature type="transmembrane region" description="Helical" evidence="1">
    <location>
        <begin position="12"/>
        <end position="37"/>
    </location>
</feature>
<name>E4YT73_OIKDI</name>
<evidence type="ECO:0000256" key="1">
    <source>
        <dbReference type="SAM" id="Phobius"/>
    </source>
</evidence>
<keyword evidence="1" id="KW-0472">Membrane</keyword>
<sequence>MLQKVSVCVLPLLGTSFSITLVSLIFPICRTMFYGVISMIIVDKYPNDMGFMFGIANVTAGFVLFFLTNYIASNTDFLNQIMLVLGIFCAACLVYPVYELREISRKENKCRKQEAKQQNEN</sequence>
<feature type="transmembrane region" description="Helical" evidence="1">
    <location>
        <begin position="77"/>
        <end position="98"/>
    </location>
</feature>
<dbReference type="AlphaFoldDB" id="E4YT73"/>
<reference evidence="2" key="1">
    <citation type="journal article" date="2010" name="Science">
        <title>Plasticity of animal genome architecture unmasked by rapid evolution of a pelagic tunicate.</title>
        <authorList>
            <person name="Denoeud F."/>
            <person name="Henriet S."/>
            <person name="Mungpakdee S."/>
            <person name="Aury J.M."/>
            <person name="Da Silva C."/>
            <person name="Brinkmann H."/>
            <person name="Mikhaleva J."/>
            <person name="Olsen L.C."/>
            <person name="Jubin C."/>
            <person name="Canestro C."/>
            <person name="Bouquet J.M."/>
            <person name="Danks G."/>
            <person name="Poulain J."/>
            <person name="Campsteijn C."/>
            <person name="Adamski M."/>
            <person name="Cross I."/>
            <person name="Yadetie F."/>
            <person name="Muffato M."/>
            <person name="Louis A."/>
            <person name="Butcher S."/>
            <person name="Tsagkogeorga G."/>
            <person name="Konrad A."/>
            <person name="Singh S."/>
            <person name="Jensen M.F."/>
            <person name="Cong E.H."/>
            <person name="Eikeseth-Otteraa H."/>
            <person name="Noel B."/>
            <person name="Anthouard V."/>
            <person name="Porcel B.M."/>
            <person name="Kachouri-Lafond R."/>
            <person name="Nishino A."/>
            <person name="Ugolini M."/>
            <person name="Chourrout P."/>
            <person name="Nishida H."/>
            <person name="Aasland R."/>
            <person name="Huzurbazar S."/>
            <person name="Westhof E."/>
            <person name="Delsuc F."/>
            <person name="Lehrach H."/>
            <person name="Reinhardt R."/>
            <person name="Weissenbach J."/>
            <person name="Roy S.W."/>
            <person name="Artiguenave F."/>
            <person name="Postlethwait J.H."/>
            <person name="Manak J.R."/>
            <person name="Thompson E.M."/>
            <person name="Jaillon O."/>
            <person name="Du Pasquier L."/>
            <person name="Boudinot P."/>
            <person name="Liberles D.A."/>
            <person name="Volff J.N."/>
            <person name="Philippe H."/>
            <person name="Lenhard B."/>
            <person name="Roest Crollius H."/>
            <person name="Wincker P."/>
            <person name="Chourrout D."/>
        </authorList>
    </citation>
    <scope>NUCLEOTIDE SEQUENCE [LARGE SCALE GENOMIC DNA]</scope>
</reference>
<keyword evidence="1" id="KW-0812">Transmembrane</keyword>
<evidence type="ECO:0000313" key="2">
    <source>
        <dbReference type="EMBL" id="CBY38662.1"/>
    </source>
</evidence>
<dbReference type="SUPFAM" id="SSF103473">
    <property type="entry name" value="MFS general substrate transporter"/>
    <property type="match status" value="1"/>
</dbReference>
<dbReference type="EMBL" id="FN655287">
    <property type="protein sequence ID" value="CBY38662.1"/>
    <property type="molecule type" value="Genomic_DNA"/>
</dbReference>
<accession>E4YT73</accession>
<keyword evidence="1" id="KW-1133">Transmembrane helix</keyword>
<gene>
    <name evidence="2" type="ORF">GSOID_T00019173001</name>
</gene>